<feature type="chain" id="PRO_5024448664" description="Peptide hydrolase" evidence="3">
    <location>
        <begin position="20"/>
        <end position="416"/>
    </location>
</feature>
<dbReference type="InterPro" id="IPR040234">
    <property type="entry name" value="QC/QCL"/>
</dbReference>
<dbReference type="InterPro" id="IPR007484">
    <property type="entry name" value="Peptidase_M28"/>
</dbReference>
<dbReference type="CDD" id="cd03880">
    <property type="entry name" value="M28_QC_like"/>
    <property type="match status" value="1"/>
</dbReference>
<feature type="domain" description="Peptidase M28" evidence="4">
    <location>
        <begin position="106"/>
        <end position="361"/>
    </location>
</feature>
<dbReference type="GO" id="GO:0006508">
    <property type="term" value="P:proteolysis"/>
    <property type="evidence" value="ECO:0007669"/>
    <property type="project" value="UniProtKB-KW"/>
</dbReference>
<dbReference type="EMBL" id="SSOP01000011">
    <property type="protein sequence ID" value="KAB5595295.1"/>
    <property type="molecule type" value="Genomic_DNA"/>
</dbReference>
<accession>A0A5N5QU53</accession>
<dbReference type="PANTHER" id="PTHR12283">
    <property type="entry name" value="GLUTAMINYL-PEPTIDE CYCLOTRANSFERASE"/>
    <property type="match status" value="1"/>
</dbReference>
<reference evidence="5 6" key="1">
    <citation type="journal article" date="2019" name="Fungal Biol. Biotechnol.">
        <title>Draft genome sequence of fastidious pathogen Ceratobasidium theobromae, which causes vascular-streak dieback in Theobroma cacao.</title>
        <authorList>
            <person name="Ali S.S."/>
            <person name="Asman A."/>
            <person name="Shao J."/>
            <person name="Firmansyah A.P."/>
            <person name="Susilo A.W."/>
            <person name="Rosmana A."/>
            <person name="McMahon P."/>
            <person name="Junaid M."/>
            <person name="Guest D."/>
            <person name="Kheng T.Y."/>
            <person name="Meinhardt L.W."/>
            <person name="Bailey B.A."/>
        </authorList>
    </citation>
    <scope>NUCLEOTIDE SEQUENCE [LARGE SCALE GENOMIC DNA]</scope>
    <source>
        <strain evidence="5 6">CT2</strain>
    </source>
</reference>
<keyword evidence="3" id="KW-0378">Hydrolase</keyword>
<keyword evidence="6" id="KW-1185">Reference proteome</keyword>
<dbReference type="OrthoDB" id="3907302at2759"/>
<evidence type="ECO:0000256" key="3">
    <source>
        <dbReference type="RuleBase" id="RU361240"/>
    </source>
</evidence>
<keyword evidence="3" id="KW-0862">Zinc</keyword>
<dbReference type="GO" id="GO:0008270">
    <property type="term" value="F:zinc ion binding"/>
    <property type="evidence" value="ECO:0007669"/>
    <property type="project" value="TreeGrafter"/>
</dbReference>
<comment type="caution">
    <text evidence="5">The sequence shown here is derived from an EMBL/GenBank/DDBJ whole genome shotgun (WGS) entry which is preliminary data.</text>
</comment>
<feature type="signal peptide" evidence="3">
    <location>
        <begin position="1"/>
        <end position="19"/>
    </location>
</feature>
<dbReference type="AlphaFoldDB" id="A0A5N5QU53"/>
<dbReference type="GO" id="GO:0008233">
    <property type="term" value="F:peptidase activity"/>
    <property type="evidence" value="ECO:0007669"/>
    <property type="project" value="UniProtKB-KW"/>
</dbReference>
<evidence type="ECO:0000256" key="2">
    <source>
        <dbReference type="ARBA" id="ARBA00023315"/>
    </source>
</evidence>
<name>A0A5N5QU53_9AGAM</name>
<dbReference type="FunFam" id="3.40.630.10:FF:000081">
    <property type="entry name" value="Peptide hydrolase"/>
    <property type="match status" value="1"/>
</dbReference>
<gene>
    <name evidence="5" type="ORF">CTheo_1373</name>
</gene>
<comment type="similarity">
    <text evidence="3">Belongs to the peptidase M28 family.</text>
</comment>
<keyword evidence="3" id="KW-0645">Protease</keyword>
<proteinExistence type="inferred from homology"/>
<evidence type="ECO:0000256" key="1">
    <source>
        <dbReference type="ARBA" id="ARBA00022679"/>
    </source>
</evidence>
<dbReference type="InterPro" id="IPR037457">
    <property type="entry name" value="M28_QC"/>
</dbReference>
<keyword evidence="1 5" id="KW-0808">Transferase</keyword>
<keyword evidence="3" id="KW-0732">Signal</keyword>
<keyword evidence="3" id="KW-0479">Metal-binding</keyword>
<dbReference type="SUPFAM" id="SSF53187">
    <property type="entry name" value="Zn-dependent exopeptidases"/>
    <property type="match status" value="1"/>
</dbReference>
<evidence type="ECO:0000313" key="5">
    <source>
        <dbReference type="EMBL" id="KAB5595295.1"/>
    </source>
</evidence>
<evidence type="ECO:0000259" key="4">
    <source>
        <dbReference type="Pfam" id="PF04389"/>
    </source>
</evidence>
<dbReference type="Proteomes" id="UP000383932">
    <property type="component" value="Unassembled WGS sequence"/>
</dbReference>
<sequence>MYTLARFVTATCLFVSAFSQNVPRSFKKLSTSDLVAVASLKDVTYNVDYTNPKSHLAHILIPRPPDTANNTAVRNYIVKTMKDLNWDVEEDSFTGNTPYGEKRFTNVIATKDPHAPRKLVLAAHFDSKFFPTYPANQFVGATDSAAPCAMLLDLAQTLDGLLNERQKRIDAGEEDEDENEAVHTTLQILFLDGEEAFKDWTHTDSVYGARHLAEKWATTYVEPSSKRKLYPTQTILSTIEHFVLLDLLGAARPLIRSYFPSTGWLFDEMASAEARLGAAGALDEKDFKWDAHRSGFFIPRTGYQASWGGIEDDHIPFLERGVSILHVIASPFPAVWHTLADDASALHLPTMKHWNMVLRVFVSEYLGLRPANSSGPQPRNEPDNTVSRASGELVLPNTLVSGAVALFGILAIQLWT</sequence>
<evidence type="ECO:0000313" key="6">
    <source>
        <dbReference type="Proteomes" id="UP000383932"/>
    </source>
</evidence>
<protein>
    <recommendedName>
        <fullName evidence="3">Peptide hydrolase</fullName>
        <ecNumber evidence="3">3.4.-.-</ecNumber>
    </recommendedName>
</protein>
<keyword evidence="2" id="KW-0012">Acyltransferase</keyword>
<dbReference type="EC" id="3.4.-.-" evidence="3"/>
<dbReference type="Gene3D" id="3.40.630.10">
    <property type="entry name" value="Zn peptidases"/>
    <property type="match status" value="1"/>
</dbReference>
<organism evidence="5 6">
    <name type="scientific">Ceratobasidium theobromae</name>
    <dbReference type="NCBI Taxonomy" id="1582974"/>
    <lineage>
        <taxon>Eukaryota</taxon>
        <taxon>Fungi</taxon>
        <taxon>Dikarya</taxon>
        <taxon>Basidiomycota</taxon>
        <taxon>Agaricomycotina</taxon>
        <taxon>Agaricomycetes</taxon>
        <taxon>Cantharellales</taxon>
        <taxon>Ceratobasidiaceae</taxon>
        <taxon>Ceratobasidium</taxon>
    </lineage>
</organism>
<dbReference type="Pfam" id="PF04389">
    <property type="entry name" value="Peptidase_M28"/>
    <property type="match status" value="1"/>
</dbReference>
<dbReference type="GO" id="GO:0016603">
    <property type="term" value="F:glutaminyl-peptide cyclotransferase activity"/>
    <property type="evidence" value="ECO:0007669"/>
    <property type="project" value="InterPro"/>
</dbReference>
<dbReference type="PANTHER" id="PTHR12283:SF6">
    <property type="entry name" value="GLUTAMINYL-PEPTIDE CYCLOTRANSFERASE-RELATED"/>
    <property type="match status" value="1"/>
</dbReference>